<name>A0A4R6TFS2_9FLAO</name>
<feature type="domain" description="NAD-dependent epimerase/dehydratase" evidence="2">
    <location>
        <begin position="3"/>
        <end position="225"/>
    </location>
</feature>
<dbReference type="EMBL" id="SNYI01000003">
    <property type="protein sequence ID" value="TDQ29185.1"/>
    <property type="molecule type" value="Genomic_DNA"/>
</dbReference>
<evidence type="ECO:0000259" key="3">
    <source>
        <dbReference type="Pfam" id="PF08338"/>
    </source>
</evidence>
<dbReference type="SUPFAM" id="SSF51735">
    <property type="entry name" value="NAD(P)-binding Rossmann-fold domains"/>
    <property type="match status" value="1"/>
</dbReference>
<evidence type="ECO:0008006" key="6">
    <source>
        <dbReference type="Google" id="ProtNLM"/>
    </source>
</evidence>
<evidence type="ECO:0000256" key="1">
    <source>
        <dbReference type="ARBA" id="ARBA00009353"/>
    </source>
</evidence>
<keyword evidence="5" id="KW-1185">Reference proteome</keyword>
<dbReference type="NCBIfam" id="TIGR01777">
    <property type="entry name" value="yfcH"/>
    <property type="match status" value="1"/>
</dbReference>
<dbReference type="InterPro" id="IPR036291">
    <property type="entry name" value="NAD(P)-bd_dom_sf"/>
</dbReference>
<evidence type="ECO:0000313" key="4">
    <source>
        <dbReference type="EMBL" id="TDQ29185.1"/>
    </source>
</evidence>
<dbReference type="RefSeq" id="WP_133644771.1">
    <property type="nucleotide sequence ID" value="NZ_SNYI01000003.1"/>
</dbReference>
<dbReference type="InterPro" id="IPR010099">
    <property type="entry name" value="SDR39U1"/>
</dbReference>
<dbReference type="InterPro" id="IPR001509">
    <property type="entry name" value="Epimerase_deHydtase"/>
</dbReference>
<dbReference type="PANTHER" id="PTHR11092:SF0">
    <property type="entry name" value="EPIMERASE FAMILY PROTEIN SDR39U1"/>
    <property type="match status" value="1"/>
</dbReference>
<evidence type="ECO:0000259" key="2">
    <source>
        <dbReference type="Pfam" id="PF01370"/>
    </source>
</evidence>
<comment type="caution">
    <text evidence="4">The sequence shown here is derived from an EMBL/GenBank/DDBJ whole genome shotgun (WGS) entry which is preliminary data.</text>
</comment>
<dbReference type="Proteomes" id="UP000295468">
    <property type="component" value="Unassembled WGS sequence"/>
</dbReference>
<proteinExistence type="inferred from homology"/>
<comment type="similarity">
    <text evidence="1">Belongs to the NAD(P)-dependent epimerase/dehydratase family. SDR39U1 subfamily.</text>
</comment>
<dbReference type="InterPro" id="IPR013549">
    <property type="entry name" value="DUF1731"/>
</dbReference>
<reference evidence="4 5" key="1">
    <citation type="submission" date="2019-03" db="EMBL/GenBank/DDBJ databases">
        <title>Genomic Encyclopedia of Archaeal and Bacterial Type Strains, Phase II (KMG-II): from individual species to whole genera.</title>
        <authorList>
            <person name="Goeker M."/>
        </authorList>
    </citation>
    <scope>NUCLEOTIDE SEQUENCE [LARGE SCALE GENOMIC DNA]</scope>
    <source>
        <strain evidence="4 5">DSM 18435</strain>
    </source>
</reference>
<dbReference type="Pfam" id="PF01370">
    <property type="entry name" value="Epimerase"/>
    <property type="match status" value="1"/>
</dbReference>
<accession>A0A4R6TFS2</accession>
<dbReference type="OrthoDB" id="9801773at2"/>
<feature type="domain" description="DUF1731" evidence="3">
    <location>
        <begin position="254"/>
        <end position="300"/>
    </location>
</feature>
<organism evidence="4 5">
    <name type="scientific">Zeaxanthinibacter enoshimensis</name>
    <dbReference type="NCBI Taxonomy" id="392009"/>
    <lineage>
        <taxon>Bacteria</taxon>
        <taxon>Pseudomonadati</taxon>
        <taxon>Bacteroidota</taxon>
        <taxon>Flavobacteriia</taxon>
        <taxon>Flavobacteriales</taxon>
        <taxon>Flavobacteriaceae</taxon>
        <taxon>Zeaxanthinibacter</taxon>
    </lineage>
</organism>
<evidence type="ECO:0000313" key="5">
    <source>
        <dbReference type="Proteomes" id="UP000295468"/>
    </source>
</evidence>
<dbReference type="AlphaFoldDB" id="A0A4R6TFS2"/>
<dbReference type="Pfam" id="PF08338">
    <property type="entry name" value="DUF1731"/>
    <property type="match status" value="1"/>
</dbReference>
<dbReference type="Gene3D" id="3.40.50.720">
    <property type="entry name" value="NAD(P)-binding Rossmann-like Domain"/>
    <property type="match status" value="1"/>
</dbReference>
<sequence>MKILITGATGLVGSHIVQLCRQENIEVNYLTTSRDKLETEKGYQGFYWDPSKREIDTNCFKGVDAIINLAGTSIAQRWTKEHKKAIMNSRVNSLKTLDIGLAQVERSKIRSIVSASAVGYYPDSLTNYYSESEKQYDKSFLGEVVVAWEREADALKKYDIKLSKVRIGLVLAKDGGALPQMVKPVENYVGAALGSGEQWQSWIHIRDLASIFLFLVKNSHSGIYNAVAPNPVTNCRMTREIAKTLDKPLWLPNIPQVVMRTILGEMAYILFSSQRASSKKIEEKGYTFEFCNIQNALADLLKQGGERTISTARLEEQRASR</sequence>
<protein>
    <recommendedName>
        <fullName evidence="6">TIGR01777 family protein</fullName>
    </recommendedName>
</protein>
<gene>
    <name evidence="4" type="ORF">CLV82_2639</name>
</gene>
<dbReference type="PANTHER" id="PTHR11092">
    <property type="entry name" value="SUGAR NUCLEOTIDE EPIMERASE RELATED"/>
    <property type="match status" value="1"/>
</dbReference>